<name>A0A0N4ZVR6_PARTI</name>
<keyword evidence="1" id="KW-1185">Reference proteome</keyword>
<sequence>MQRSQLVYQDTNGVQCNGDFYINFNGSFQCHGKAYPKNDIHLNLKFYHTGGATAELVNQDIDVKNGGFHCQTKFGSSTRRDIYMELTFNHSCCEESQKTNCKNVCEWRLPNGAFSCRESMPSPYKLPMFELSLFNQQLNCNNRYGNSYTYGK</sequence>
<reference evidence="2" key="1">
    <citation type="submission" date="2017-02" db="UniProtKB">
        <authorList>
            <consortium name="WormBaseParasite"/>
        </authorList>
    </citation>
    <scope>IDENTIFICATION</scope>
</reference>
<evidence type="ECO:0000313" key="2">
    <source>
        <dbReference type="WBParaSite" id="PTRK_0001269700.1"/>
    </source>
</evidence>
<evidence type="ECO:0000313" key="1">
    <source>
        <dbReference type="Proteomes" id="UP000038045"/>
    </source>
</evidence>
<protein>
    <submittedName>
        <fullName evidence="2">Uncharacterized protein</fullName>
    </submittedName>
</protein>
<proteinExistence type="predicted"/>
<organism evidence="1 2">
    <name type="scientific">Parastrongyloides trichosuri</name>
    <name type="common">Possum-specific nematode worm</name>
    <dbReference type="NCBI Taxonomy" id="131310"/>
    <lineage>
        <taxon>Eukaryota</taxon>
        <taxon>Metazoa</taxon>
        <taxon>Ecdysozoa</taxon>
        <taxon>Nematoda</taxon>
        <taxon>Chromadorea</taxon>
        <taxon>Rhabditida</taxon>
        <taxon>Tylenchina</taxon>
        <taxon>Panagrolaimomorpha</taxon>
        <taxon>Strongyloidoidea</taxon>
        <taxon>Strongyloididae</taxon>
        <taxon>Parastrongyloides</taxon>
    </lineage>
</organism>
<accession>A0A0N4ZVR6</accession>
<dbReference type="Proteomes" id="UP000038045">
    <property type="component" value="Unplaced"/>
</dbReference>
<dbReference type="AlphaFoldDB" id="A0A0N4ZVR6"/>
<dbReference type="WBParaSite" id="PTRK_0001269700.1">
    <property type="protein sequence ID" value="PTRK_0001269700.1"/>
    <property type="gene ID" value="PTRK_0001269700"/>
</dbReference>